<evidence type="ECO:0000256" key="4">
    <source>
        <dbReference type="ARBA" id="ARBA00022722"/>
    </source>
</evidence>
<keyword evidence="5" id="KW-0547">Nucleotide-binding</keyword>
<comment type="similarity">
    <text evidence="2">Belongs to the HsdR family.</text>
</comment>
<evidence type="ECO:0000313" key="13">
    <source>
        <dbReference type="Proteomes" id="UP000479293"/>
    </source>
</evidence>
<keyword evidence="9" id="KW-0067">ATP-binding</keyword>
<keyword evidence="7" id="KW-0255">Endonuclease</keyword>
<dbReference type="Gene3D" id="3.90.1570.50">
    <property type="match status" value="1"/>
</dbReference>
<evidence type="ECO:0000256" key="5">
    <source>
        <dbReference type="ARBA" id="ARBA00022741"/>
    </source>
</evidence>
<dbReference type="PANTHER" id="PTHR30195:SF15">
    <property type="entry name" value="TYPE I RESTRICTION ENZYME HINDI ENDONUCLEASE SUBUNIT"/>
    <property type="match status" value="1"/>
</dbReference>
<dbReference type="RefSeq" id="WP_152766484.1">
    <property type="nucleotide sequence ID" value="NZ_WHLY01000004.1"/>
</dbReference>
<evidence type="ECO:0000313" key="12">
    <source>
        <dbReference type="EMBL" id="MPR37193.1"/>
    </source>
</evidence>
<keyword evidence="10" id="KW-0238">DNA-binding</keyword>
<dbReference type="PANTHER" id="PTHR30195">
    <property type="entry name" value="TYPE I SITE-SPECIFIC DEOXYRIBONUCLEASE PROTEIN SUBUNIT M AND R"/>
    <property type="match status" value="1"/>
</dbReference>
<name>A0A7C9FZN7_9BACT</name>
<evidence type="ECO:0000256" key="2">
    <source>
        <dbReference type="ARBA" id="ARBA00008598"/>
    </source>
</evidence>
<dbReference type="InterPro" id="IPR051268">
    <property type="entry name" value="Type-I_R_enzyme_R_subunit"/>
</dbReference>
<dbReference type="InterPro" id="IPR007409">
    <property type="entry name" value="Restrct_endonuc_type1_HsdR_N"/>
</dbReference>
<evidence type="ECO:0000259" key="11">
    <source>
        <dbReference type="Pfam" id="PF04313"/>
    </source>
</evidence>
<keyword evidence="4" id="KW-0540">Nuclease</keyword>
<accession>A0A7C9FZN7</accession>
<keyword evidence="8" id="KW-0378">Hydrolase</keyword>
<dbReference type="GO" id="GO:0009307">
    <property type="term" value="P:DNA restriction-modification system"/>
    <property type="evidence" value="ECO:0007669"/>
    <property type="project" value="UniProtKB-KW"/>
</dbReference>
<keyword evidence="6" id="KW-0680">Restriction system</keyword>
<dbReference type="EC" id="3.1.21.3" evidence="3"/>
<evidence type="ECO:0000256" key="6">
    <source>
        <dbReference type="ARBA" id="ARBA00022747"/>
    </source>
</evidence>
<evidence type="ECO:0000256" key="1">
    <source>
        <dbReference type="ARBA" id="ARBA00000851"/>
    </source>
</evidence>
<dbReference type="Proteomes" id="UP000479293">
    <property type="component" value="Unassembled WGS sequence"/>
</dbReference>
<evidence type="ECO:0000256" key="10">
    <source>
        <dbReference type="ARBA" id="ARBA00023125"/>
    </source>
</evidence>
<feature type="domain" description="Restriction endonuclease type I HsdR N-terminal" evidence="11">
    <location>
        <begin position="1"/>
        <end position="61"/>
    </location>
</feature>
<sequence length="71" mass="8224">MQQLTIRGKATRRPDLIVYINGLPMVFVELKNAIESTQQAYTKNLSDYRARHPTLFHYNMVVSFPTPSTPR</sequence>
<dbReference type="AlphaFoldDB" id="A0A7C9FZN7"/>
<evidence type="ECO:0000256" key="7">
    <source>
        <dbReference type="ARBA" id="ARBA00022759"/>
    </source>
</evidence>
<proteinExistence type="inferred from homology"/>
<protein>
    <recommendedName>
        <fullName evidence="3">type I site-specific deoxyribonuclease</fullName>
        <ecNumber evidence="3">3.1.21.3</ecNumber>
    </recommendedName>
</protein>
<evidence type="ECO:0000256" key="9">
    <source>
        <dbReference type="ARBA" id="ARBA00022840"/>
    </source>
</evidence>
<evidence type="ECO:0000256" key="3">
    <source>
        <dbReference type="ARBA" id="ARBA00012654"/>
    </source>
</evidence>
<dbReference type="EMBL" id="WHLY01000004">
    <property type="protein sequence ID" value="MPR37193.1"/>
    <property type="molecule type" value="Genomic_DNA"/>
</dbReference>
<comment type="caution">
    <text evidence="12">The sequence shown here is derived from an EMBL/GenBank/DDBJ whole genome shotgun (WGS) entry which is preliminary data.</text>
</comment>
<organism evidence="12 13">
    <name type="scientific">Salmonirosea aquatica</name>
    <dbReference type="NCBI Taxonomy" id="2654236"/>
    <lineage>
        <taxon>Bacteria</taxon>
        <taxon>Pseudomonadati</taxon>
        <taxon>Bacteroidota</taxon>
        <taxon>Cytophagia</taxon>
        <taxon>Cytophagales</taxon>
        <taxon>Spirosomataceae</taxon>
        <taxon>Salmonirosea</taxon>
    </lineage>
</organism>
<dbReference type="CDD" id="cd22332">
    <property type="entry name" value="HsdR_N"/>
    <property type="match status" value="1"/>
</dbReference>
<dbReference type="GO" id="GO:0005524">
    <property type="term" value="F:ATP binding"/>
    <property type="evidence" value="ECO:0007669"/>
    <property type="project" value="UniProtKB-KW"/>
</dbReference>
<comment type="catalytic activity">
    <reaction evidence="1">
        <text>Endonucleolytic cleavage of DNA to give random double-stranded fragments with terminal 5'-phosphates, ATP is simultaneously hydrolyzed.</text>
        <dbReference type="EC" id="3.1.21.3"/>
    </reaction>
</comment>
<gene>
    <name evidence="12" type="ORF">GBK04_28625</name>
</gene>
<dbReference type="Pfam" id="PF04313">
    <property type="entry name" value="HSDR_N"/>
    <property type="match status" value="1"/>
</dbReference>
<reference evidence="12 13" key="1">
    <citation type="submission" date="2019-10" db="EMBL/GenBank/DDBJ databases">
        <title>Draft Genome Sequence of Cytophagaceae sp. SJW1-29.</title>
        <authorList>
            <person name="Choi A."/>
        </authorList>
    </citation>
    <scope>NUCLEOTIDE SEQUENCE [LARGE SCALE GENOMIC DNA]</scope>
    <source>
        <strain evidence="12 13">SJW1-29</strain>
    </source>
</reference>
<dbReference type="GO" id="GO:0003677">
    <property type="term" value="F:DNA binding"/>
    <property type="evidence" value="ECO:0007669"/>
    <property type="project" value="UniProtKB-KW"/>
</dbReference>
<evidence type="ECO:0000256" key="8">
    <source>
        <dbReference type="ARBA" id="ARBA00022801"/>
    </source>
</evidence>
<dbReference type="GO" id="GO:0009035">
    <property type="term" value="F:type I site-specific deoxyribonuclease activity"/>
    <property type="evidence" value="ECO:0007669"/>
    <property type="project" value="UniProtKB-EC"/>
</dbReference>
<keyword evidence="13" id="KW-1185">Reference proteome</keyword>